<keyword evidence="1" id="KW-0175">Coiled coil</keyword>
<evidence type="ECO:0000313" key="2">
    <source>
        <dbReference type="EMBL" id="ODH12915.1"/>
    </source>
</evidence>
<protein>
    <submittedName>
        <fullName evidence="2">Uncharacterized protein</fullName>
    </submittedName>
</protein>
<evidence type="ECO:0000313" key="3">
    <source>
        <dbReference type="Proteomes" id="UP000242814"/>
    </source>
</evidence>
<dbReference type="VEuPathDB" id="FungiDB:PABG_12278"/>
<name>A0A1D2J3R6_PARBR</name>
<proteinExistence type="predicted"/>
<feature type="coiled-coil region" evidence="1">
    <location>
        <begin position="71"/>
        <end position="101"/>
    </location>
</feature>
<accession>A0A1D2J3R6</accession>
<feature type="non-terminal residue" evidence="2">
    <location>
        <position position="1"/>
    </location>
</feature>
<dbReference type="EMBL" id="LZYO01000677">
    <property type="protein sequence ID" value="ODH12915.1"/>
    <property type="molecule type" value="Genomic_DNA"/>
</dbReference>
<reference evidence="2 3" key="1">
    <citation type="submission" date="2016-06" db="EMBL/GenBank/DDBJ databases">
        <authorList>
            <person name="Kjaerup R.B."/>
            <person name="Dalgaard T.S."/>
            <person name="Juul-Madsen H.R."/>
        </authorList>
    </citation>
    <scope>NUCLEOTIDE SEQUENCE [LARGE SCALE GENOMIC DNA]</scope>
    <source>
        <strain evidence="2 3">Pb300</strain>
    </source>
</reference>
<dbReference type="Proteomes" id="UP000242814">
    <property type="component" value="Unassembled WGS sequence"/>
</dbReference>
<comment type="caution">
    <text evidence="2">The sequence shown here is derived from an EMBL/GenBank/DDBJ whole genome shotgun (WGS) entry which is preliminary data.</text>
</comment>
<evidence type="ECO:0000256" key="1">
    <source>
        <dbReference type="SAM" id="Coils"/>
    </source>
</evidence>
<dbReference type="AlphaFoldDB" id="A0A1D2J3R6"/>
<organism evidence="2 3">
    <name type="scientific">Paracoccidioides brasiliensis</name>
    <dbReference type="NCBI Taxonomy" id="121759"/>
    <lineage>
        <taxon>Eukaryota</taxon>
        <taxon>Fungi</taxon>
        <taxon>Dikarya</taxon>
        <taxon>Ascomycota</taxon>
        <taxon>Pezizomycotina</taxon>
        <taxon>Eurotiomycetes</taxon>
        <taxon>Eurotiomycetidae</taxon>
        <taxon>Onygenales</taxon>
        <taxon>Ajellomycetaceae</taxon>
        <taxon>Paracoccidioides</taxon>
    </lineage>
</organism>
<dbReference type="VEuPathDB" id="FungiDB:PADG_07212"/>
<sequence length="186" mass="21345">RGLSSSTPPEAFKSSNIRLYETSDQQAGLITASIIVRLVRLYHVEYANSTSLEDEVETSAMTSNLPLATNSEELQLRRLNLEHQKIDLELQKERCKELQLQLQLKRLHAQNDRAVMSANPLTDQFCISKAISQFKQDTKYAIKLNTLVESLNYLFWHANIKTKLIDAQCWVILKDKQVKSPDENLK</sequence>
<gene>
    <name evidence="2" type="ORF">ACO22_07787</name>
</gene>